<reference evidence="1" key="1">
    <citation type="journal article" date="2020" name="mSystems">
        <title>Genome- and Community-Level Interaction Insights into Carbon Utilization and Element Cycling Functions of Hydrothermarchaeota in Hydrothermal Sediment.</title>
        <authorList>
            <person name="Zhou Z."/>
            <person name="Liu Y."/>
            <person name="Xu W."/>
            <person name="Pan J."/>
            <person name="Luo Z.H."/>
            <person name="Li M."/>
        </authorList>
    </citation>
    <scope>NUCLEOTIDE SEQUENCE [LARGE SCALE GENOMIC DNA]</scope>
    <source>
        <strain evidence="1">HyVt-505</strain>
    </source>
</reference>
<dbReference type="Pfam" id="PF06252">
    <property type="entry name" value="GemA"/>
    <property type="match status" value="1"/>
</dbReference>
<comment type="caution">
    <text evidence="1">The sequence shown here is derived from an EMBL/GenBank/DDBJ whole genome shotgun (WGS) entry which is preliminary data.</text>
</comment>
<gene>
    <name evidence="1" type="ORF">ENJ65_00680</name>
</gene>
<evidence type="ECO:0000313" key="1">
    <source>
        <dbReference type="EMBL" id="HHJ80128.1"/>
    </source>
</evidence>
<sequence length="160" mass="17717">MSKQTNTRNKELAMIHIACKDLNLDEDTYRMVIRNVGKISSGSSADLSAAGRARVLAHFKSKGWKPHPGGTKRRSAHKAAGMASDAKVRLIRHIWIAMADAGEVKARSESGLRAWVRSASRHYHPSGIGYSAPEFLPNSVADKLIEQLKNWAKRCDITIR</sequence>
<dbReference type="Proteomes" id="UP000885832">
    <property type="component" value="Unassembled WGS sequence"/>
</dbReference>
<proteinExistence type="predicted"/>
<accession>A0A832J3Y4</accession>
<organism evidence="1">
    <name type="scientific">Candidatus Tenderia electrophaga</name>
    <dbReference type="NCBI Taxonomy" id="1748243"/>
    <lineage>
        <taxon>Bacteria</taxon>
        <taxon>Pseudomonadati</taxon>
        <taxon>Pseudomonadota</taxon>
        <taxon>Gammaproteobacteria</taxon>
        <taxon>Candidatus Tenderiales</taxon>
        <taxon>Candidatus Tenderiaceae</taxon>
        <taxon>Candidatus Tenderia</taxon>
    </lineage>
</organism>
<name>A0A832J3Y4_9GAMM</name>
<dbReference type="InterPro" id="IPR009363">
    <property type="entry name" value="Phage_Mu_Gp16"/>
</dbReference>
<dbReference type="EMBL" id="DRNF01000046">
    <property type="protein sequence ID" value="HHJ80128.1"/>
    <property type="molecule type" value="Genomic_DNA"/>
</dbReference>
<dbReference type="AlphaFoldDB" id="A0A832J3Y4"/>
<protein>
    <submittedName>
        <fullName evidence="1">Regulatory protein GemA</fullName>
    </submittedName>
</protein>